<evidence type="ECO:0000313" key="5">
    <source>
        <dbReference type="EMBL" id="KAK9692650.1"/>
    </source>
</evidence>
<evidence type="ECO:0000259" key="4">
    <source>
        <dbReference type="Pfam" id="PF25757"/>
    </source>
</evidence>
<dbReference type="SUPFAM" id="SSF48371">
    <property type="entry name" value="ARM repeat"/>
    <property type="match status" value="1"/>
</dbReference>
<sequence length="798" mass="90146">MSNLTAEQRSLYDLIVQSIQRDVNRLEDAGTDRVSKRRALESIEKVIFGSEKAEDIYIVLFDTLGATLLKMSVDSVEKCRELSVKIIAKFMKSEKVSPISHVLKVLNVAKDRLTGANIENVEEIRLEWIEACGEIIKQGRIEGDQLNTLVEILQASLQDSFPELKKRSVQLVIELGREIGKNLRLHAQPLIKALIPSLAHRHSSVRILTLQALQVLIELDIAGLDLVLDHLHKLIFDKSASVREVLYTVVKEWIYQRSGDKSSFKILPILLAGISDEVMNLQSLCRQYLCDLGQAYSGGDVNPDLSAQALVRDSVQYTLPLILEDSQHWSATNRALALKVLDTFIEYARDAIESYTALVLQNLYVQVQHKDSTVVGQGIKCAETLGRFVNPAIYAHLTMQQVKLANEEVRASFLMILAAFIRGSSFSQLNEISPWLVESLCDKKLIREDECLQRVVDIAYSLVTKMSEENISLSKSQEGYKLFYLFLTLQNDQQSAEKVTSGISFLATAHGLTDPSDLYSMYFDDLLVSLRGNEHKWAVNSMELRIFRHVLIGANNSIENHLESIFTSLKNLTDVKKEVELRISVFQTMTNIFGSFNKWDRYTIPIIFDIILPNLEYRPPQKTPGVRAAAMESLYALVESNSSSANYTPEQSNQLVMVLCQALEDEIPETRFKSLKLLQVFTKESSTKAPINNLIFIMYPEILKRLDDAQDEVRNEAVFAVAQLMELISPEFEEKHVETILKVLMLQLNDDNFAYQNKIIAVLTEASKKFPSQTQLVAKAVRPILQNTNALDQIQAGL</sequence>
<dbReference type="InterPro" id="IPR011989">
    <property type="entry name" value="ARM-like"/>
</dbReference>
<accession>A0ABR2VPR5</accession>
<evidence type="ECO:0000259" key="3">
    <source>
        <dbReference type="Pfam" id="PF23271"/>
    </source>
</evidence>
<feature type="domain" description="Dynein axonemal assembly factor 5 TPR repeats" evidence="4">
    <location>
        <begin position="32"/>
        <end position="297"/>
    </location>
</feature>
<dbReference type="InterPro" id="IPR057546">
    <property type="entry name" value="HEAT_GCN1"/>
</dbReference>
<feature type="repeat" description="HEAT" evidence="2">
    <location>
        <begin position="698"/>
        <end position="736"/>
    </location>
</feature>
<dbReference type="EMBL" id="JASJQH010008443">
    <property type="protein sequence ID" value="KAK9692650.1"/>
    <property type="molecule type" value="Genomic_DNA"/>
</dbReference>
<protein>
    <submittedName>
        <fullName evidence="5">Uncharacterized protein</fullName>
    </submittedName>
</protein>
<keyword evidence="1" id="KW-0677">Repeat</keyword>
<dbReference type="InterPro" id="IPR016024">
    <property type="entry name" value="ARM-type_fold"/>
</dbReference>
<feature type="domain" description="Stalled ribosome sensor GCN1-like HEAT repeats region" evidence="3">
    <location>
        <begin position="650"/>
        <end position="744"/>
    </location>
</feature>
<dbReference type="PANTHER" id="PTHR16216">
    <property type="entry name" value="DYNEIN ASSEMBLY FACTOR 5, AXONEMAL"/>
    <property type="match status" value="1"/>
</dbReference>
<dbReference type="Pfam" id="PF25757">
    <property type="entry name" value="TPR_DNAAF5"/>
    <property type="match status" value="1"/>
</dbReference>
<reference evidence="5 6" key="1">
    <citation type="submission" date="2023-04" db="EMBL/GenBank/DDBJ databases">
        <title>Genome of Basidiobolus ranarum AG-B5.</title>
        <authorList>
            <person name="Stajich J.E."/>
            <person name="Carter-House D."/>
            <person name="Gryganskyi A."/>
        </authorList>
    </citation>
    <scope>NUCLEOTIDE SEQUENCE [LARGE SCALE GENOMIC DNA]</scope>
    <source>
        <strain evidence="5 6">AG-B5</strain>
    </source>
</reference>
<dbReference type="PANTHER" id="PTHR16216:SF2">
    <property type="entry name" value="DYNEIN AXONEMAL ASSEMBLY FACTOR 5"/>
    <property type="match status" value="1"/>
</dbReference>
<dbReference type="Pfam" id="PF23271">
    <property type="entry name" value="HEAT_GCN1"/>
    <property type="match status" value="1"/>
</dbReference>
<dbReference type="Proteomes" id="UP001479436">
    <property type="component" value="Unassembled WGS sequence"/>
</dbReference>
<name>A0ABR2VPR5_9FUNG</name>
<proteinExistence type="predicted"/>
<comment type="caution">
    <text evidence="5">The sequence shown here is derived from an EMBL/GenBank/DDBJ whole genome shotgun (WGS) entry which is preliminary data.</text>
</comment>
<gene>
    <name evidence="5" type="ORF">K7432_014239</name>
</gene>
<evidence type="ECO:0000313" key="6">
    <source>
        <dbReference type="Proteomes" id="UP001479436"/>
    </source>
</evidence>
<keyword evidence="6" id="KW-1185">Reference proteome</keyword>
<evidence type="ECO:0000256" key="2">
    <source>
        <dbReference type="PROSITE-ProRule" id="PRU00103"/>
    </source>
</evidence>
<organism evidence="5 6">
    <name type="scientific">Basidiobolus ranarum</name>
    <dbReference type="NCBI Taxonomy" id="34480"/>
    <lineage>
        <taxon>Eukaryota</taxon>
        <taxon>Fungi</taxon>
        <taxon>Fungi incertae sedis</taxon>
        <taxon>Zoopagomycota</taxon>
        <taxon>Entomophthoromycotina</taxon>
        <taxon>Basidiobolomycetes</taxon>
        <taxon>Basidiobolales</taxon>
        <taxon>Basidiobolaceae</taxon>
        <taxon>Basidiobolus</taxon>
    </lineage>
</organism>
<dbReference type="InterPro" id="IPR021133">
    <property type="entry name" value="HEAT_type_2"/>
</dbReference>
<dbReference type="InterPro" id="IPR052623">
    <property type="entry name" value="DAAF5"/>
</dbReference>
<dbReference type="InterPro" id="IPR057978">
    <property type="entry name" value="TPR_DAAF5"/>
</dbReference>
<evidence type="ECO:0000256" key="1">
    <source>
        <dbReference type="ARBA" id="ARBA00022737"/>
    </source>
</evidence>
<dbReference type="Gene3D" id="1.25.10.10">
    <property type="entry name" value="Leucine-rich Repeat Variant"/>
    <property type="match status" value="4"/>
</dbReference>
<dbReference type="PROSITE" id="PS50077">
    <property type="entry name" value="HEAT_REPEAT"/>
    <property type="match status" value="1"/>
</dbReference>